<dbReference type="EMBL" id="JAYMYQ010000009">
    <property type="protein sequence ID" value="KAK7314092.1"/>
    <property type="molecule type" value="Genomic_DNA"/>
</dbReference>
<reference evidence="1 2" key="1">
    <citation type="submission" date="2024-01" db="EMBL/GenBank/DDBJ databases">
        <title>The genomes of 5 underutilized Papilionoideae crops provide insights into root nodulation and disease resistanc.</title>
        <authorList>
            <person name="Jiang F."/>
        </authorList>
    </citation>
    <scope>NUCLEOTIDE SEQUENCE [LARGE SCALE GENOMIC DNA]</scope>
    <source>
        <strain evidence="1">LVBAO_FW01</strain>
        <tissue evidence="1">Leaves</tissue>
    </source>
</reference>
<comment type="caution">
    <text evidence="1">The sequence shown here is derived from an EMBL/GenBank/DDBJ whole genome shotgun (WGS) entry which is preliminary data.</text>
</comment>
<keyword evidence="2" id="KW-1185">Reference proteome</keyword>
<gene>
    <name evidence="1" type="ORF">VNO77_39302</name>
</gene>
<sequence>MFEWAKHDPDTPTINWQQIHPLMCPVTFQRSRFGANATPLSPNYSFQLRSYNINVIEADSSHSSNTGRKLTWDRLKAHACENALSSRRMQWGVVSSSKSVPLMLNTSQAYYARSHADLGEF</sequence>
<organism evidence="1 2">
    <name type="scientific">Canavalia gladiata</name>
    <name type="common">Sword bean</name>
    <name type="synonym">Dolichos gladiatus</name>
    <dbReference type="NCBI Taxonomy" id="3824"/>
    <lineage>
        <taxon>Eukaryota</taxon>
        <taxon>Viridiplantae</taxon>
        <taxon>Streptophyta</taxon>
        <taxon>Embryophyta</taxon>
        <taxon>Tracheophyta</taxon>
        <taxon>Spermatophyta</taxon>
        <taxon>Magnoliopsida</taxon>
        <taxon>eudicotyledons</taxon>
        <taxon>Gunneridae</taxon>
        <taxon>Pentapetalae</taxon>
        <taxon>rosids</taxon>
        <taxon>fabids</taxon>
        <taxon>Fabales</taxon>
        <taxon>Fabaceae</taxon>
        <taxon>Papilionoideae</taxon>
        <taxon>50 kb inversion clade</taxon>
        <taxon>NPAAA clade</taxon>
        <taxon>indigoferoid/millettioid clade</taxon>
        <taxon>Phaseoleae</taxon>
        <taxon>Canavalia</taxon>
    </lineage>
</organism>
<proteinExistence type="predicted"/>
<evidence type="ECO:0000313" key="2">
    <source>
        <dbReference type="Proteomes" id="UP001367508"/>
    </source>
</evidence>
<dbReference type="Proteomes" id="UP001367508">
    <property type="component" value="Unassembled WGS sequence"/>
</dbReference>
<accession>A0AAN9KDF4</accession>
<name>A0AAN9KDF4_CANGL</name>
<dbReference type="AlphaFoldDB" id="A0AAN9KDF4"/>
<protein>
    <submittedName>
        <fullName evidence="1">Uncharacterized protein</fullName>
    </submittedName>
</protein>
<evidence type="ECO:0000313" key="1">
    <source>
        <dbReference type="EMBL" id="KAK7314092.1"/>
    </source>
</evidence>